<dbReference type="SMART" id="SM00233">
    <property type="entry name" value="PH"/>
    <property type="match status" value="1"/>
</dbReference>
<sequence length="203" mass="23362">MSDIAKAGWLYRQSSILKRWKKNWFSLSVDGYLRFFETPDDLIAKETVLLSRDVIAIVTGSDVDVKAPENYSKANMIKLVMREDNWILCAEDVDDMLAWQLALEQARVRDRPPHRPNNPQIPSYLIDVLENNPNNGYPIYFRGAYSGRYPSRIVHTPQGPITVVYLEDPYYRSSCGDAALGFLAGTALASTLMWPFWFPLFWF</sequence>
<reference evidence="5" key="1">
    <citation type="submission" date="2021-02" db="EMBL/GenBank/DDBJ databases">
        <authorList>
            <person name="Nowell W R."/>
        </authorList>
    </citation>
    <scope>NUCLEOTIDE SEQUENCE</scope>
    <source>
        <strain evidence="5">Ploen Becks lab</strain>
    </source>
</reference>
<comment type="caution">
    <text evidence="5">The sequence shown here is derived from an EMBL/GenBank/DDBJ whole genome shotgun (WGS) entry which is preliminary data.</text>
</comment>
<evidence type="ECO:0000259" key="4">
    <source>
        <dbReference type="PROSITE" id="PS50003"/>
    </source>
</evidence>
<dbReference type="Gene3D" id="2.30.29.30">
    <property type="entry name" value="Pleckstrin-homology domain (PH domain)/Phosphotyrosine-binding domain (PTB)"/>
    <property type="match status" value="1"/>
</dbReference>
<dbReference type="InterPro" id="IPR011993">
    <property type="entry name" value="PH-like_dom_sf"/>
</dbReference>
<accession>A0A813SFB6</accession>
<evidence type="ECO:0000256" key="1">
    <source>
        <dbReference type="ARBA" id="ARBA00004370"/>
    </source>
</evidence>
<keyword evidence="3" id="KW-1133">Transmembrane helix</keyword>
<dbReference type="PANTHER" id="PTHR14309:SF10">
    <property type="entry name" value="PH DOMAIN-CONTAINING PROTEIN"/>
    <property type="match status" value="1"/>
</dbReference>
<keyword evidence="6" id="KW-1185">Reference proteome</keyword>
<dbReference type="Proteomes" id="UP000663879">
    <property type="component" value="Unassembled WGS sequence"/>
</dbReference>
<dbReference type="AlphaFoldDB" id="A0A813SFB6"/>
<dbReference type="PROSITE" id="PS50003">
    <property type="entry name" value="PH_DOMAIN"/>
    <property type="match status" value="1"/>
</dbReference>
<feature type="domain" description="PH" evidence="4">
    <location>
        <begin position="3"/>
        <end position="108"/>
    </location>
</feature>
<dbReference type="OrthoDB" id="2157866at2759"/>
<evidence type="ECO:0000256" key="2">
    <source>
        <dbReference type="ARBA" id="ARBA00023136"/>
    </source>
</evidence>
<dbReference type="GO" id="GO:0016020">
    <property type="term" value="C:membrane"/>
    <property type="evidence" value="ECO:0007669"/>
    <property type="project" value="UniProtKB-SubCell"/>
</dbReference>
<dbReference type="EMBL" id="CAJNOC010000745">
    <property type="protein sequence ID" value="CAF0798588.1"/>
    <property type="molecule type" value="Genomic_DNA"/>
</dbReference>
<dbReference type="FunFam" id="2.30.29.30:FF:000073">
    <property type="entry name" value="Pleckstrin homology domain-containing family B member 2"/>
    <property type="match status" value="1"/>
</dbReference>
<gene>
    <name evidence="5" type="ORF">OXX778_LOCUS6345</name>
</gene>
<dbReference type="SUPFAM" id="SSF50729">
    <property type="entry name" value="PH domain-like"/>
    <property type="match status" value="1"/>
</dbReference>
<evidence type="ECO:0000313" key="6">
    <source>
        <dbReference type="Proteomes" id="UP000663879"/>
    </source>
</evidence>
<evidence type="ECO:0000256" key="3">
    <source>
        <dbReference type="SAM" id="Phobius"/>
    </source>
</evidence>
<proteinExistence type="predicted"/>
<feature type="transmembrane region" description="Helical" evidence="3">
    <location>
        <begin position="178"/>
        <end position="197"/>
    </location>
</feature>
<dbReference type="InterPro" id="IPR039680">
    <property type="entry name" value="PLEKHB1/2"/>
</dbReference>
<dbReference type="GO" id="GO:0045595">
    <property type="term" value="P:regulation of cell differentiation"/>
    <property type="evidence" value="ECO:0007669"/>
    <property type="project" value="TreeGrafter"/>
</dbReference>
<evidence type="ECO:0000313" key="5">
    <source>
        <dbReference type="EMBL" id="CAF0798588.1"/>
    </source>
</evidence>
<protein>
    <recommendedName>
        <fullName evidence="4">PH domain-containing protein</fullName>
    </recommendedName>
</protein>
<dbReference type="PANTHER" id="PTHR14309">
    <property type="entry name" value="EXPRESSED PROTEIN"/>
    <property type="match status" value="1"/>
</dbReference>
<organism evidence="5 6">
    <name type="scientific">Brachionus calyciflorus</name>
    <dbReference type="NCBI Taxonomy" id="104777"/>
    <lineage>
        <taxon>Eukaryota</taxon>
        <taxon>Metazoa</taxon>
        <taxon>Spiralia</taxon>
        <taxon>Gnathifera</taxon>
        <taxon>Rotifera</taxon>
        <taxon>Eurotatoria</taxon>
        <taxon>Monogononta</taxon>
        <taxon>Pseudotrocha</taxon>
        <taxon>Ploima</taxon>
        <taxon>Brachionidae</taxon>
        <taxon>Brachionus</taxon>
    </lineage>
</organism>
<dbReference type="InterPro" id="IPR001849">
    <property type="entry name" value="PH_domain"/>
</dbReference>
<dbReference type="Pfam" id="PF00169">
    <property type="entry name" value="PH"/>
    <property type="match status" value="1"/>
</dbReference>
<name>A0A813SFB6_9BILA</name>
<keyword evidence="3" id="KW-0812">Transmembrane</keyword>
<comment type="subcellular location">
    <subcellularLocation>
        <location evidence="1">Membrane</location>
    </subcellularLocation>
</comment>
<keyword evidence="2 3" id="KW-0472">Membrane</keyword>